<dbReference type="Proteomes" id="UP000321085">
    <property type="component" value="Unassembled WGS sequence"/>
</dbReference>
<organism evidence="2 3">
    <name type="scientific">Microvirga aerophila</name>
    <dbReference type="NCBI Taxonomy" id="670291"/>
    <lineage>
        <taxon>Bacteria</taxon>
        <taxon>Pseudomonadati</taxon>
        <taxon>Pseudomonadota</taxon>
        <taxon>Alphaproteobacteria</taxon>
        <taxon>Hyphomicrobiales</taxon>
        <taxon>Methylobacteriaceae</taxon>
        <taxon>Microvirga</taxon>
    </lineage>
</organism>
<accession>A0A512BZV1</accession>
<comment type="caution">
    <text evidence="2">The sequence shown here is derived from an EMBL/GenBank/DDBJ whole genome shotgun (WGS) entry which is preliminary data.</text>
</comment>
<name>A0A512BZV1_9HYPH</name>
<protein>
    <submittedName>
        <fullName evidence="2">Uncharacterized protein</fullName>
    </submittedName>
</protein>
<dbReference type="OrthoDB" id="9961718at2"/>
<evidence type="ECO:0000313" key="3">
    <source>
        <dbReference type="Proteomes" id="UP000321085"/>
    </source>
</evidence>
<evidence type="ECO:0000313" key="2">
    <source>
        <dbReference type="EMBL" id="GEO17495.1"/>
    </source>
</evidence>
<keyword evidence="3" id="KW-1185">Reference proteome</keyword>
<evidence type="ECO:0000256" key="1">
    <source>
        <dbReference type="SAM" id="MobiDB-lite"/>
    </source>
</evidence>
<dbReference type="AlphaFoldDB" id="A0A512BZV1"/>
<reference evidence="2 3" key="1">
    <citation type="submission" date="2019-07" db="EMBL/GenBank/DDBJ databases">
        <title>Whole genome shotgun sequence of Microvirga aerophila NBRC 106136.</title>
        <authorList>
            <person name="Hosoyama A."/>
            <person name="Uohara A."/>
            <person name="Ohji S."/>
            <person name="Ichikawa N."/>
        </authorList>
    </citation>
    <scope>NUCLEOTIDE SEQUENCE [LARGE SCALE GENOMIC DNA]</scope>
    <source>
        <strain evidence="2 3">NBRC 106136</strain>
    </source>
</reference>
<proteinExistence type="predicted"/>
<feature type="region of interest" description="Disordered" evidence="1">
    <location>
        <begin position="1"/>
        <end position="33"/>
    </location>
</feature>
<sequence>MQGDLFGVSPPKPTGAKRPTPAIQRKTQEEQPIEAVSLSSLAKRASRHEIEDMVNELGDNELAHLIVRGVRTVKRRLVRVGQGAGRSTRTGGRRSALDRALQEIAAELSGFDESDADW</sequence>
<gene>
    <name evidence="2" type="ORF">MAE02_51910</name>
</gene>
<dbReference type="EMBL" id="BJYU01000108">
    <property type="protein sequence ID" value="GEO17495.1"/>
    <property type="molecule type" value="Genomic_DNA"/>
</dbReference>